<protein>
    <submittedName>
        <fullName evidence="4">Cell wall hydrolase CwlJ, involved in spore germination</fullName>
    </submittedName>
</protein>
<evidence type="ECO:0000259" key="3">
    <source>
        <dbReference type="Pfam" id="PF07486"/>
    </source>
</evidence>
<evidence type="ECO:0000256" key="2">
    <source>
        <dbReference type="SAM" id="SignalP"/>
    </source>
</evidence>
<dbReference type="Gene3D" id="1.10.10.2520">
    <property type="entry name" value="Cell wall hydrolase SleB, domain 1"/>
    <property type="match status" value="1"/>
</dbReference>
<feature type="signal peptide" evidence="2">
    <location>
        <begin position="1"/>
        <end position="25"/>
    </location>
</feature>
<feature type="domain" description="Cell wall hydrolase SleB" evidence="3">
    <location>
        <begin position="109"/>
        <end position="218"/>
    </location>
</feature>
<gene>
    <name evidence="4" type="ORF">SAMN05216557_10891</name>
</gene>
<proteinExistence type="predicted"/>
<dbReference type="Proteomes" id="UP000323502">
    <property type="component" value="Unassembled WGS sequence"/>
</dbReference>
<dbReference type="InterPro" id="IPR011105">
    <property type="entry name" value="Cell_wall_hydrolase_SleB"/>
</dbReference>
<sequence>MRAILCAIAATAVIAPTLVVTHAPATPVRPRAHVKAPPQRVVPKAEVPPVEPVAFVDLAPDEARAYNAGIPFSTAPNPAARPFRIVGSAEDRARALDCLATAVVYEAGDDSVGERAVAQVILNRLRHPAFPKTVCGVVFEGQERTTGCQFTFTCDGALDRWHPSDIAWRRARQVAELALNGAVYRPVGHATHYHTDWVVPYWQSSLDKVAGVGSHLFFRWSGWWGTPPAFNRHWTGGEPVIAKLADRSDAHRMGEALVAADAAMVEAGVATDGAVPAAIAPVPGEPNSFLLTLPKGVTSDALPALAQRTCGDRKACKVMAWSDAAATPRTLPLDMAQVAAMAFSYLRDPDSGIERQLWNCAVFPRWKPSDCMKRQTLRAEPVASPTPSPVAELDGVRRRSVTAPPAEPPRQP</sequence>
<keyword evidence="4" id="KW-0378">Hydrolase</keyword>
<name>A0A1G7QF93_9SPHN</name>
<reference evidence="4 5" key="1">
    <citation type="submission" date="2016-10" db="EMBL/GenBank/DDBJ databases">
        <authorList>
            <person name="Varghese N."/>
            <person name="Submissions S."/>
        </authorList>
    </citation>
    <scope>NUCLEOTIDE SEQUENCE [LARGE SCALE GENOMIC DNA]</scope>
    <source>
        <strain evidence="4 5">S7-754</strain>
    </source>
</reference>
<accession>A0A1G7QF93</accession>
<dbReference type="InterPro" id="IPR042047">
    <property type="entry name" value="SleB_dom1"/>
</dbReference>
<keyword evidence="2" id="KW-0732">Signal</keyword>
<evidence type="ECO:0000256" key="1">
    <source>
        <dbReference type="SAM" id="MobiDB-lite"/>
    </source>
</evidence>
<evidence type="ECO:0000313" key="4">
    <source>
        <dbReference type="EMBL" id="SDF97213.1"/>
    </source>
</evidence>
<evidence type="ECO:0000313" key="5">
    <source>
        <dbReference type="Proteomes" id="UP000323502"/>
    </source>
</evidence>
<dbReference type="Pfam" id="PF07486">
    <property type="entry name" value="Hydrolase_2"/>
    <property type="match status" value="1"/>
</dbReference>
<dbReference type="AlphaFoldDB" id="A0A1G7QF93"/>
<dbReference type="GO" id="GO:0016787">
    <property type="term" value="F:hydrolase activity"/>
    <property type="evidence" value="ECO:0007669"/>
    <property type="project" value="UniProtKB-KW"/>
</dbReference>
<organism evidence="4 5">
    <name type="scientific">Sphingomonas carotinifaciens</name>
    <dbReference type="NCBI Taxonomy" id="1166323"/>
    <lineage>
        <taxon>Bacteria</taxon>
        <taxon>Pseudomonadati</taxon>
        <taxon>Pseudomonadota</taxon>
        <taxon>Alphaproteobacteria</taxon>
        <taxon>Sphingomonadales</taxon>
        <taxon>Sphingomonadaceae</taxon>
        <taxon>Sphingomonas</taxon>
    </lineage>
</organism>
<feature type="region of interest" description="Disordered" evidence="1">
    <location>
        <begin position="377"/>
        <end position="412"/>
    </location>
</feature>
<feature type="chain" id="PRO_5009242405" evidence="2">
    <location>
        <begin position="26"/>
        <end position="412"/>
    </location>
</feature>
<keyword evidence="5" id="KW-1185">Reference proteome</keyword>
<dbReference type="EMBL" id="FNBI01000008">
    <property type="protein sequence ID" value="SDF97213.1"/>
    <property type="molecule type" value="Genomic_DNA"/>
</dbReference>